<organism evidence="1 2">
    <name type="scientific">Neotoma lepida</name>
    <name type="common">Desert woodrat</name>
    <dbReference type="NCBI Taxonomy" id="56216"/>
    <lineage>
        <taxon>Eukaryota</taxon>
        <taxon>Metazoa</taxon>
        <taxon>Chordata</taxon>
        <taxon>Craniata</taxon>
        <taxon>Vertebrata</taxon>
        <taxon>Euteleostomi</taxon>
        <taxon>Mammalia</taxon>
        <taxon>Eutheria</taxon>
        <taxon>Euarchontoglires</taxon>
        <taxon>Glires</taxon>
        <taxon>Rodentia</taxon>
        <taxon>Myomorpha</taxon>
        <taxon>Muroidea</taxon>
        <taxon>Cricetidae</taxon>
        <taxon>Neotominae</taxon>
        <taxon>Neotoma</taxon>
    </lineage>
</organism>
<feature type="non-terminal residue" evidence="1">
    <location>
        <position position="1"/>
    </location>
</feature>
<keyword evidence="2" id="KW-1185">Reference proteome</keyword>
<evidence type="ECO:0000313" key="2">
    <source>
        <dbReference type="Proteomes" id="UP000092124"/>
    </source>
</evidence>
<dbReference type="AlphaFoldDB" id="A0A1A6G4I5"/>
<accession>A0A1A6G4I5</accession>
<feature type="non-terminal residue" evidence="1">
    <location>
        <position position="92"/>
    </location>
</feature>
<dbReference type="EMBL" id="LZPO01107074">
    <property type="protein sequence ID" value="OBS60700.1"/>
    <property type="molecule type" value="Genomic_DNA"/>
</dbReference>
<proteinExistence type="predicted"/>
<name>A0A1A6G4I5_NEOLE</name>
<evidence type="ECO:0000313" key="1">
    <source>
        <dbReference type="EMBL" id="OBS60700.1"/>
    </source>
</evidence>
<comment type="caution">
    <text evidence="1">The sequence shown here is derived from an EMBL/GenBank/DDBJ whole genome shotgun (WGS) entry which is preliminary data.</text>
</comment>
<dbReference type="Proteomes" id="UP000092124">
    <property type="component" value="Unassembled WGS sequence"/>
</dbReference>
<reference evidence="1 2" key="1">
    <citation type="submission" date="2016-06" db="EMBL/GenBank/DDBJ databases">
        <title>The Draft Genome Sequence and Annotation of the Desert Woodrat Neotoma lepida.</title>
        <authorList>
            <person name="Campbell M."/>
            <person name="Oakeson K.F."/>
            <person name="Yandell M."/>
            <person name="Halpert J.R."/>
            <person name="Dearing D."/>
        </authorList>
    </citation>
    <scope>NUCLEOTIDE SEQUENCE [LARGE SCALE GENOMIC DNA]</scope>
    <source>
        <strain evidence="1">417</strain>
        <tissue evidence="1">Liver</tissue>
    </source>
</reference>
<gene>
    <name evidence="1" type="ORF">A6R68_08166</name>
</gene>
<sequence>LKHEVRWAEQRIASGSQLNLLPEGCCLHINHPQETPQAWGWEKGSSLHGGWIERENPYQEQNLSNNSALITLQEKLNERKDGSELSSQTARG</sequence>
<protein>
    <submittedName>
        <fullName evidence="1">Uncharacterized protein</fullName>
    </submittedName>
</protein>